<accession>A0A1W6LN61</accession>
<dbReference type="EMBL" id="CP021023">
    <property type="protein sequence ID" value="ARN57218.1"/>
    <property type="molecule type" value="Genomic_DNA"/>
</dbReference>
<organism evidence="2 3">
    <name type="scientific">Sedimentisphaera salicampi</name>
    <dbReference type="NCBI Taxonomy" id="1941349"/>
    <lineage>
        <taxon>Bacteria</taxon>
        <taxon>Pseudomonadati</taxon>
        <taxon>Planctomycetota</taxon>
        <taxon>Phycisphaerae</taxon>
        <taxon>Sedimentisphaerales</taxon>
        <taxon>Sedimentisphaeraceae</taxon>
        <taxon>Sedimentisphaera</taxon>
    </lineage>
</organism>
<sequence length="91" mass="10148">MKKQISRVSVFQSSKVVALLYFFFGLPPALAGLFIVLFANQTEQKIAVIPFLLMPIILSVMGFVFLSIMIAIYNFLASKVGGIEFETREVV</sequence>
<dbReference type="AlphaFoldDB" id="A0A1W6LN61"/>
<name>A0A1W6LN61_9BACT</name>
<dbReference type="Proteomes" id="UP000193334">
    <property type="component" value="Chromosome"/>
</dbReference>
<keyword evidence="1" id="KW-1133">Transmembrane helix</keyword>
<evidence type="ECO:0008006" key="4">
    <source>
        <dbReference type="Google" id="ProtNLM"/>
    </source>
</evidence>
<keyword evidence="1" id="KW-0812">Transmembrane</keyword>
<gene>
    <name evidence="2" type="ORF">STSP1_01616</name>
</gene>
<evidence type="ECO:0000313" key="2">
    <source>
        <dbReference type="EMBL" id="ARN57218.1"/>
    </source>
</evidence>
<keyword evidence="1" id="KW-0472">Membrane</keyword>
<evidence type="ECO:0000313" key="3">
    <source>
        <dbReference type="Proteomes" id="UP000193334"/>
    </source>
</evidence>
<feature type="transmembrane region" description="Helical" evidence="1">
    <location>
        <begin position="51"/>
        <end position="76"/>
    </location>
</feature>
<feature type="transmembrane region" description="Helical" evidence="1">
    <location>
        <begin position="20"/>
        <end position="39"/>
    </location>
</feature>
<proteinExistence type="predicted"/>
<keyword evidence="3" id="KW-1185">Reference proteome</keyword>
<dbReference type="KEGG" id="pbp:STSP1_01616"/>
<dbReference type="RefSeq" id="WP_085755882.1">
    <property type="nucleotide sequence ID" value="NZ_CP021023.1"/>
</dbReference>
<reference evidence="3" key="1">
    <citation type="submission" date="2017-04" db="EMBL/GenBank/DDBJ databases">
        <title>Comparative genomics and description of representatives of a novel lineage of planctomycetes thriving in anoxic sediments.</title>
        <authorList>
            <person name="Spring S."/>
            <person name="Bunk B."/>
            <person name="Sproer C."/>
        </authorList>
    </citation>
    <scope>NUCLEOTIDE SEQUENCE [LARGE SCALE GENOMIC DNA]</scope>
    <source>
        <strain evidence="3">ST-PulAB-D4</strain>
    </source>
</reference>
<evidence type="ECO:0000256" key="1">
    <source>
        <dbReference type="SAM" id="Phobius"/>
    </source>
</evidence>
<protein>
    <recommendedName>
        <fullName evidence="4">DUF3566 domain-containing protein</fullName>
    </recommendedName>
</protein>